<evidence type="ECO:0000313" key="5">
    <source>
        <dbReference type="Proteomes" id="UP000039324"/>
    </source>
</evidence>
<evidence type="ECO:0000313" key="4">
    <source>
        <dbReference type="EMBL" id="SPR00942.1"/>
    </source>
</evidence>
<proteinExistence type="predicted"/>
<dbReference type="GO" id="GO:0035493">
    <property type="term" value="P:SNARE complex assembly"/>
    <property type="evidence" value="ECO:0007669"/>
    <property type="project" value="TreeGrafter"/>
</dbReference>
<dbReference type="EMBL" id="CDSF01000105">
    <property type="protein sequence ID" value="CEP00959.1"/>
    <property type="molecule type" value="Genomic_DNA"/>
</dbReference>
<dbReference type="Pfam" id="PF10186">
    <property type="entry name" value="ATG14"/>
    <property type="match status" value="1"/>
</dbReference>
<sequence>MDAAGATVGLQSPARHKSRSARSADRSQAQHRPVTLHEYATGLRRLLANQVVIRRLEQQCDAVYAQLDEVVVRLAEMSVVERKTQHLSHTTTSLVRRLSEQSWHSDAIRNAVAQRRDHIVARLDRLLDATQAMLACASEDHRTASALNADAQRERISDITLRLETRRAKLLFQLQTLYPIEMPSANVPLQSRCYVIRGVQVPVVDSIALLDDDTMSAALGYVCHVVLMISKFMDIPLRYKIHYRCSRSFVTDEVSPIPGHNEYPLYMKGVERAKFECGVILLNRVVDQILRNRNLDTACCQTRGENPARLLENLSRLFASELP</sequence>
<dbReference type="GO" id="GO:0032991">
    <property type="term" value="C:protein-containing complex"/>
    <property type="evidence" value="ECO:0007669"/>
    <property type="project" value="UniProtKB-ARBA"/>
</dbReference>
<evidence type="ECO:0000256" key="2">
    <source>
        <dbReference type="SAM" id="MobiDB-lite"/>
    </source>
</evidence>
<dbReference type="GO" id="GO:0005768">
    <property type="term" value="C:endosome"/>
    <property type="evidence" value="ECO:0007669"/>
    <property type="project" value="TreeGrafter"/>
</dbReference>
<organism evidence="3 5">
    <name type="scientific">Plasmodiophora brassicae</name>
    <name type="common">Clubroot disease agent</name>
    <dbReference type="NCBI Taxonomy" id="37360"/>
    <lineage>
        <taxon>Eukaryota</taxon>
        <taxon>Sar</taxon>
        <taxon>Rhizaria</taxon>
        <taxon>Endomyxa</taxon>
        <taxon>Phytomyxea</taxon>
        <taxon>Plasmodiophorida</taxon>
        <taxon>Plasmodiophoridae</taxon>
        <taxon>Plasmodiophora</taxon>
    </lineage>
</organism>
<dbReference type="EMBL" id="OVEO01000016">
    <property type="protein sequence ID" value="SPR00942.1"/>
    <property type="molecule type" value="Genomic_DNA"/>
</dbReference>
<geneLocation type="mitochondrion" evidence="4"/>
<dbReference type="Proteomes" id="UP000039324">
    <property type="component" value="Unassembled WGS sequence"/>
</dbReference>
<protein>
    <recommendedName>
        <fullName evidence="7">UV radiation resistance-associated gene protein</fullName>
    </recommendedName>
</protein>
<dbReference type="InterPro" id="IPR018791">
    <property type="entry name" value="UV_resistance/autophagy_Atg14"/>
</dbReference>
<dbReference type="PANTHER" id="PTHR15157">
    <property type="entry name" value="UV RADIATION RESISTANCE-ASSOCIATED GENE PROTEIN"/>
    <property type="match status" value="1"/>
</dbReference>
<dbReference type="Proteomes" id="UP000290189">
    <property type="component" value="Unassembled WGS sequence"/>
</dbReference>
<dbReference type="GO" id="GO:0000149">
    <property type="term" value="F:SNARE binding"/>
    <property type="evidence" value="ECO:0007669"/>
    <property type="project" value="TreeGrafter"/>
</dbReference>
<dbReference type="AlphaFoldDB" id="A0A0G4J0S1"/>
<dbReference type="PANTHER" id="PTHR15157:SF5">
    <property type="entry name" value="UV RADIATION RESISTANCE-ASSOCIATED GENE PROTEIN"/>
    <property type="match status" value="1"/>
</dbReference>
<dbReference type="GO" id="GO:0000323">
    <property type="term" value="C:lytic vacuole"/>
    <property type="evidence" value="ECO:0007669"/>
    <property type="project" value="TreeGrafter"/>
</dbReference>
<dbReference type="OrthoDB" id="72772at2759"/>
<name>A0A0G4J0S1_PLABS</name>
<keyword evidence="4" id="KW-0496">Mitochondrion</keyword>
<evidence type="ECO:0000313" key="6">
    <source>
        <dbReference type="Proteomes" id="UP000290189"/>
    </source>
</evidence>
<reference evidence="4 6" key="2">
    <citation type="submission" date="2018-03" db="EMBL/GenBank/DDBJ databases">
        <authorList>
            <person name="Fogelqvist J."/>
        </authorList>
    </citation>
    <scope>NUCLEOTIDE SEQUENCE [LARGE SCALE GENOMIC DNA]</scope>
</reference>
<keyword evidence="5" id="KW-1185">Reference proteome</keyword>
<evidence type="ECO:0000313" key="3">
    <source>
        <dbReference type="EMBL" id="CEP00959.1"/>
    </source>
</evidence>
<feature type="region of interest" description="Disordered" evidence="2">
    <location>
        <begin position="1"/>
        <end position="33"/>
    </location>
</feature>
<dbReference type="STRING" id="37360.A0A0G4J0S1"/>
<reference evidence="3 5" key="1">
    <citation type="submission" date="2015-02" db="EMBL/GenBank/DDBJ databases">
        <authorList>
            <person name="Chooi Y.-H."/>
        </authorList>
    </citation>
    <scope>NUCLEOTIDE SEQUENCE [LARGE SCALE GENOMIC DNA]</scope>
    <source>
        <strain evidence="3">E3</strain>
    </source>
</reference>
<evidence type="ECO:0008006" key="7">
    <source>
        <dbReference type="Google" id="ProtNLM"/>
    </source>
</evidence>
<keyword evidence="1" id="KW-0175">Coiled coil</keyword>
<gene>
    <name evidence="3" type="ORF">PBRA_008271</name>
    <name evidence="4" type="ORF">PLBR_LOCUS8157</name>
</gene>
<evidence type="ECO:0000256" key="1">
    <source>
        <dbReference type="ARBA" id="ARBA00023054"/>
    </source>
</evidence>
<accession>A0A0G4J0S1</accession>